<evidence type="ECO:0000313" key="1">
    <source>
        <dbReference type="EMBL" id="CAI9169130.1"/>
    </source>
</evidence>
<sequence>MIQGKRACRAQSSKSKKPLIASGWHKRLSESQEPKSQWLGEQRLMFLLILCVAGNQPRVCSFLSDVFILESRLKDLPNGERTTRPQLSSELLLNMEHVTALHFLWPKAWPSPMLVEWARVLLHWEELQVR</sequence>
<reference evidence="1" key="1">
    <citation type="submission" date="2023-04" db="EMBL/GenBank/DDBJ databases">
        <authorList>
            <consortium name="ELIXIR-Norway"/>
        </authorList>
    </citation>
    <scope>NUCLEOTIDE SEQUENCE [LARGE SCALE GENOMIC DNA]</scope>
</reference>
<name>A0ABN8Z6S5_RANTA</name>
<accession>A0ABN8Z6S5</accession>
<dbReference type="EMBL" id="OX459965">
    <property type="protein sequence ID" value="CAI9169130.1"/>
    <property type="molecule type" value="Genomic_DNA"/>
</dbReference>
<organism evidence="1 2">
    <name type="scientific">Rangifer tarandus platyrhynchus</name>
    <name type="common">Svalbard reindeer</name>
    <dbReference type="NCBI Taxonomy" id="3082113"/>
    <lineage>
        <taxon>Eukaryota</taxon>
        <taxon>Metazoa</taxon>
        <taxon>Chordata</taxon>
        <taxon>Craniata</taxon>
        <taxon>Vertebrata</taxon>
        <taxon>Euteleostomi</taxon>
        <taxon>Mammalia</taxon>
        <taxon>Eutheria</taxon>
        <taxon>Laurasiatheria</taxon>
        <taxon>Artiodactyla</taxon>
        <taxon>Ruminantia</taxon>
        <taxon>Pecora</taxon>
        <taxon>Cervidae</taxon>
        <taxon>Odocoileinae</taxon>
        <taxon>Rangifer</taxon>
    </lineage>
</organism>
<dbReference type="Proteomes" id="UP001176941">
    <property type="component" value="Chromosome 29"/>
</dbReference>
<evidence type="ECO:0000313" key="2">
    <source>
        <dbReference type="Proteomes" id="UP001176941"/>
    </source>
</evidence>
<proteinExistence type="predicted"/>
<keyword evidence="2" id="KW-1185">Reference proteome</keyword>
<gene>
    <name evidence="1" type="ORF">MRATA1EN1_LOCUS18092</name>
</gene>
<protein>
    <submittedName>
        <fullName evidence="1">Uncharacterized protein</fullName>
    </submittedName>
</protein>